<evidence type="ECO:0000259" key="1">
    <source>
        <dbReference type="Pfam" id="PF18962"/>
    </source>
</evidence>
<dbReference type="Proteomes" id="UP000239872">
    <property type="component" value="Unassembled WGS sequence"/>
</dbReference>
<name>A0A2S7T144_9BACT</name>
<dbReference type="RefSeq" id="WP_105037813.1">
    <property type="nucleotide sequence ID" value="NZ_PPSL01000001.1"/>
</dbReference>
<proteinExistence type="predicted"/>
<dbReference type="InterPro" id="IPR026444">
    <property type="entry name" value="Secre_tail"/>
</dbReference>
<organism evidence="2 3">
    <name type="scientific">Flavipsychrobacter stenotrophus</name>
    <dbReference type="NCBI Taxonomy" id="2077091"/>
    <lineage>
        <taxon>Bacteria</taxon>
        <taxon>Pseudomonadati</taxon>
        <taxon>Bacteroidota</taxon>
        <taxon>Chitinophagia</taxon>
        <taxon>Chitinophagales</taxon>
        <taxon>Chitinophagaceae</taxon>
        <taxon>Flavipsychrobacter</taxon>
    </lineage>
</organism>
<accession>A0A2S7T144</accession>
<keyword evidence="3" id="KW-1185">Reference proteome</keyword>
<evidence type="ECO:0000313" key="3">
    <source>
        <dbReference type="Proteomes" id="UP000239872"/>
    </source>
</evidence>
<dbReference type="Pfam" id="PF18962">
    <property type="entry name" value="Por_Secre_tail"/>
    <property type="match status" value="1"/>
</dbReference>
<reference evidence="2 3" key="1">
    <citation type="submission" date="2018-01" db="EMBL/GenBank/DDBJ databases">
        <title>A novel member of the phylum Bacteroidetes isolated from glacier ice.</title>
        <authorList>
            <person name="Liu Q."/>
            <person name="Xin Y.-H."/>
        </authorList>
    </citation>
    <scope>NUCLEOTIDE SEQUENCE [LARGE SCALE GENOMIC DNA]</scope>
    <source>
        <strain evidence="2 3">RB1R16</strain>
    </source>
</reference>
<dbReference type="OrthoDB" id="9807669at2"/>
<dbReference type="EMBL" id="PPSL01000001">
    <property type="protein sequence ID" value="PQJ12929.1"/>
    <property type="molecule type" value="Genomic_DNA"/>
</dbReference>
<feature type="domain" description="Secretion system C-terminal sorting" evidence="1">
    <location>
        <begin position="280"/>
        <end position="351"/>
    </location>
</feature>
<sequence>MEQTIVLLLSATLNLFGFGQRHAVRSQHTINPIAAKTTAVGDTLSLTNINASDTLTIYSYGADSGYVTGPNVYGDRGFAERYDINGHDSSVKIIGVMSHFGGRVSASSTQTVNFKIWGLGPQIAITASLAYNNFPLTGLDTVTVPVTQLGIGATVDTVKSFFFTRPTDTIQGAFFVGYDMNYSFSTLTDTFGLYSTKNGARTGPWYEIKTNIDDFTNDTTYDTVINVQNATLWSDNNWHENFTQNDSIKNNLAIYPIVIIGQPTGINSITRNSLTFFGNYPNPANDHTNIRFSLSKNADVTLTVMDMQGRTIKSQQYKAQSIGEHIVDLSTAELISGTYIYSIITSNGDTIASQMSVIK</sequence>
<comment type="caution">
    <text evidence="2">The sequence shown here is derived from an EMBL/GenBank/DDBJ whole genome shotgun (WGS) entry which is preliminary data.</text>
</comment>
<dbReference type="AlphaFoldDB" id="A0A2S7T144"/>
<evidence type="ECO:0000313" key="2">
    <source>
        <dbReference type="EMBL" id="PQJ12929.1"/>
    </source>
</evidence>
<dbReference type="NCBIfam" id="TIGR04183">
    <property type="entry name" value="Por_Secre_tail"/>
    <property type="match status" value="1"/>
</dbReference>
<gene>
    <name evidence="2" type="ORF">CJD36_004065</name>
</gene>
<protein>
    <recommendedName>
        <fullName evidence="1">Secretion system C-terminal sorting domain-containing protein</fullName>
    </recommendedName>
</protein>